<dbReference type="PROSITE" id="PS01285">
    <property type="entry name" value="FA58C_1"/>
    <property type="match status" value="1"/>
</dbReference>
<feature type="chain" id="PRO_5041773983" description="Metalloendopeptidase" evidence="7">
    <location>
        <begin position="33"/>
        <end position="424"/>
    </location>
</feature>
<evidence type="ECO:0000259" key="8">
    <source>
        <dbReference type="PROSITE" id="PS50022"/>
    </source>
</evidence>
<keyword evidence="3 6" id="KW-0378">Hydrolase</keyword>
<gene>
    <name evidence="10" type="ORF">P5673_013008</name>
</gene>
<keyword evidence="2 6" id="KW-0479">Metal-binding</keyword>
<dbReference type="PANTHER" id="PTHR10127:SF780">
    <property type="entry name" value="METALLOENDOPEPTIDASE"/>
    <property type="match status" value="1"/>
</dbReference>
<evidence type="ECO:0000256" key="6">
    <source>
        <dbReference type="PROSITE-ProRule" id="PRU01211"/>
    </source>
</evidence>
<dbReference type="InterPro" id="IPR034035">
    <property type="entry name" value="Astacin-like_dom"/>
</dbReference>
<evidence type="ECO:0000256" key="4">
    <source>
        <dbReference type="ARBA" id="ARBA00022833"/>
    </source>
</evidence>
<evidence type="ECO:0000256" key="1">
    <source>
        <dbReference type="ARBA" id="ARBA00022670"/>
    </source>
</evidence>
<dbReference type="InterPro" id="IPR000421">
    <property type="entry name" value="FA58C"/>
</dbReference>
<protein>
    <recommendedName>
        <fullName evidence="7">Metalloendopeptidase</fullName>
        <ecNumber evidence="7">3.4.24.-</ecNumber>
    </recommendedName>
</protein>
<proteinExistence type="predicted"/>
<dbReference type="CDD" id="cd00057">
    <property type="entry name" value="FA58C"/>
    <property type="match status" value="1"/>
</dbReference>
<keyword evidence="4 6" id="KW-0862">Zinc</keyword>
<dbReference type="InterPro" id="IPR006026">
    <property type="entry name" value="Peptidase_Metallo"/>
</dbReference>
<dbReference type="InterPro" id="IPR024079">
    <property type="entry name" value="MetalloPept_cat_dom_sf"/>
</dbReference>
<dbReference type="PROSITE" id="PS50022">
    <property type="entry name" value="FA58C_3"/>
    <property type="match status" value="1"/>
</dbReference>
<dbReference type="GO" id="GO:0006508">
    <property type="term" value="P:proteolysis"/>
    <property type="evidence" value="ECO:0007669"/>
    <property type="project" value="UniProtKB-KW"/>
</dbReference>
<dbReference type="Gene3D" id="3.40.390.10">
    <property type="entry name" value="Collagenase (Catalytic Domain)"/>
    <property type="match status" value="1"/>
</dbReference>
<name>A0AAD9V6Q8_ACRCE</name>
<evidence type="ECO:0000313" key="11">
    <source>
        <dbReference type="Proteomes" id="UP001249851"/>
    </source>
</evidence>
<dbReference type="SMART" id="SM00231">
    <property type="entry name" value="FA58C"/>
    <property type="match status" value="1"/>
</dbReference>
<feature type="binding site" evidence="6">
    <location>
        <position position="169"/>
    </location>
    <ligand>
        <name>Zn(2+)</name>
        <dbReference type="ChEBI" id="CHEBI:29105"/>
        <note>catalytic</note>
    </ligand>
</feature>
<dbReference type="PRINTS" id="PR00480">
    <property type="entry name" value="ASTACIN"/>
</dbReference>
<feature type="binding site" evidence="6">
    <location>
        <position position="179"/>
    </location>
    <ligand>
        <name>Zn(2+)</name>
        <dbReference type="ChEBI" id="CHEBI:29105"/>
        <note>catalytic</note>
    </ligand>
</feature>
<feature type="domain" description="Peptidase M12A" evidence="9">
    <location>
        <begin position="77"/>
        <end position="272"/>
    </location>
</feature>
<feature type="domain" description="F5/8 type C" evidence="8">
    <location>
        <begin position="277"/>
        <end position="423"/>
    </location>
</feature>
<dbReference type="EC" id="3.4.24.-" evidence="7"/>
<evidence type="ECO:0000259" key="9">
    <source>
        <dbReference type="PROSITE" id="PS51864"/>
    </source>
</evidence>
<dbReference type="InterPro" id="IPR001506">
    <property type="entry name" value="Peptidase_M12A"/>
</dbReference>
<dbReference type="CDD" id="cd04280">
    <property type="entry name" value="ZnMc_astacin_like"/>
    <property type="match status" value="1"/>
</dbReference>
<evidence type="ECO:0000256" key="3">
    <source>
        <dbReference type="ARBA" id="ARBA00022801"/>
    </source>
</evidence>
<dbReference type="FunFam" id="2.60.120.260:FF:000016">
    <property type="entry name" value="Contactin-associated protein-like 4 isoform 1"/>
    <property type="match status" value="1"/>
</dbReference>
<dbReference type="AlphaFoldDB" id="A0AAD9V6Q8"/>
<sequence>MTCVGKSSSGEIVFRFMTFTLVLSLGSAKALSDQAEEIKRALSEDKKIATAEAPWMSRSDLLEGDIILNSTMNSSRASVTKKIYLWNNGIVPYVFDSSLTSYARLVILKAMRTLEGISCVQFKQRTENRYFVRFIRGQGCYSCVGRTMDLKGQVVSIGSGCEFHGVVLHELMHTLGFFHTSSRPDRDAYVIVYTQNIRPGYRGNFRKYSHGEVDRLDAPYDVTSLMHLPKNSWSSNGRNTIQSRAGPHITLGQRKGLSLVDQQQLNQLYKCKNNRGCFFALGLEKGTIKDSQLRASSSEPFLGAHQARLHLTAGSKGNGAWCAAKNTIGEYLQIDLGSIHTISAIATQGMEGLFTSAWVSGYKVQSSVNGNTYSRVTNFLSGNWEANSVQYNSLKAPFKARYVRILPTHWYKTICLRVELYGCK</sequence>
<comment type="caution">
    <text evidence="6">Lacks conserved residue(s) required for the propagation of feature annotation.</text>
</comment>
<accession>A0AAD9V6Q8</accession>
<evidence type="ECO:0000313" key="10">
    <source>
        <dbReference type="EMBL" id="KAK2563328.1"/>
    </source>
</evidence>
<dbReference type="GO" id="GO:0004222">
    <property type="term" value="F:metalloendopeptidase activity"/>
    <property type="evidence" value="ECO:0007669"/>
    <property type="project" value="UniProtKB-UniRule"/>
</dbReference>
<dbReference type="GO" id="GO:0008270">
    <property type="term" value="F:zinc ion binding"/>
    <property type="evidence" value="ECO:0007669"/>
    <property type="project" value="UniProtKB-UniRule"/>
</dbReference>
<keyword evidence="1 6" id="KW-0645">Protease</keyword>
<dbReference type="PROSITE" id="PS01286">
    <property type="entry name" value="FA58C_2"/>
    <property type="match status" value="1"/>
</dbReference>
<dbReference type="Proteomes" id="UP001249851">
    <property type="component" value="Unassembled WGS sequence"/>
</dbReference>
<dbReference type="InterPro" id="IPR008979">
    <property type="entry name" value="Galactose-bd-like_sf"/>
</dbReference>
<dbReference type="Gene3D" id="2.60.120.260">
    <property type="entry name" value="Galactose-binding domain-like"/>
    <property type="match status" value="1"/>
</dbReference>
<dbReference type="Pfam" id="PF00754">
    <property type="entry name" value="F5_F8_type_C"/>
    <property type="match status" value="1"/>
</dbReference>
<dbReference type="PANTHER" id="PTHR10127">
    <property type="entry name" value="DISCOIDIN, CUB, EGF, LAMININ , AND ZINC METALLOPROTEASE DOMAIN CONTAINING"/>
    <property type="match status" value="1"/>
</dbReference>
<dbReference type="SMART" id="SM00235">
    <property type="entry name" value="ZnMc"/>
    <property type="match status" value="1"/>
</dbReference>
<dbReference type="PROSITE" id="PS51864">
    <property type="entry name" value="ASTACIN"/>
    <property type="match status" value="1"/>
</dbReference>
<evidence type="ECO:0000256" key="5">
    <source>
        <dbReference type="ARBA" id="ARBA00023049"/>
    </source>
</evidence>
<feature type="signal peptide" evidence="7">
    <location>
        <begin position="1"/>
        <end position="32"/>
    </location>
</feature>
<evidence type="ECO:0000256" key="2">
    <source>
        <dbReference type="ARBA" id="ARBA00022723"/>
    </source>
</evidence>
<comment type="cofactor">
    <cofactor evidence="6 7">
        <name>Zn(2+)</name>
        <dbReference type="ChEBI" id="CHEBI:29105"/>
    </cofactor>
    <text evidence="6 7">Binds 1 zinc ion per subunit.</text>
</comment>
<reference evidence="10" key="1">
    <citation type="journal article" date="2023" name="G3 (Bethesda)">
        <title>Whole genome assembly and annotation of the endangered Caribbean coral Acropora cervicornis.</title>
        <authorList>
            <person name="Selwyn J.D."/>
            <person name="Vollmer S.V."/>
        </authorList>
    </citation>
    <scope>NUCLEOTIDE SEQUENCE</scope>
    <source>
        <strain evidence="10">K2</strain>
    </source>
</reference>
<keyword evidence="5 6" id="KW-0482">Metalloprotease</keyword>
<comment type="caution">
    <text evidence="10">The sequence shown here is derived from an EMBL/GenBank/DDBJ whole genome shotgun (WGS) entry which is preliminary data.</text>
</comment>
<keyword evidence="11" id="KW-1185">Reference proteome</keyword>
<feature type="binding site" evidence="6">
    <location>
        <position position="173"/>
    </location>
    <ligand>
        <name>Zn(2+)</name>
        <dbReference type="ChEBI" id="CHEBI:29105"/>
        <note>catalytic</note>
    </ligand>
</feature>
<dbReference type="Pfam" id="PF01400">
    <property type="entry name" value="Astacin"/>
    <property type="match status" value="1"/>
</dbReference>
<organism evidence="10 11">
    <name type="scientific">Acropora cervicornis</name>
    <name type="common">Staghorn coral</name>
    <dbReference type="NCBI Taxonomy" id="6130"/>
    <lineage>
        <taxon>Eukaryota</taxon>
        <taxon>Metazoa</taxon>
        <taxon>Cnidaria</taxon>
        <taxon>Anthozoa</taxon>
        <taxon>Hexacorallia</taxon>
        <taxon>Scleractinia</taxon>
        <taxon>Astrocoeniina</taxon>
        <taxon>Acroporidae</taxon>
        <taxon>Acropora</taxon>
    </lineage>
</organism>
<dbReference type="SUPFAM" id="SSF49785">
    <property type="entry name" value="Galactose-binding domain-like"/>
    <property type="match status" value="1"/>
</dbReference>
<feature type="active site" evidence="6">
    <location>
        <position position="170"/>
    </location>
</feature>
<evidence type="ECO:0000256" key="7">
    <source>
        <dbReference type="RuleBase" id="RU361183"/>
    </source>
</evidence>
<dbReference type="SUPFAM" id="SSF55486">
    <property type="entry name" value="Metalloproteases ('zincins'), catalytic domain"/>
    <property type="match status" value="1"/>
</dbReference>
<dbReference type="EMBL" id="JARQWQ010000025">
    <property type="protein sequence ID" value="KAK2563328.1"/>
    <property type="molecule type" value="Genomic_DNA"/>
</dbReference>
<keyword evidence="7" id="KW-0732">Signal</keyword>
<reference evidence="10" key="2">
    <citation type="journal article" date="2023" name="Science">
        <title>Genomic signatures of disease resistance in endangered staghorn corals.</title>
        <authorList>
            <person name="Vollmer S.V."/>
            <person name="Selwyn J.D."/>
            <person name="Despard B.A."/>
            <person name="Roesel C.L."/>
        </authorList>
    </citation>
    <scope>NUCLEOTIDE SEQUENCE</scope>
    <source>
        <strain evidence="10">K2</strain>
    </source>
</reference>